<gene>
    <name evidence="1" type="ORF">RIF29_15258</name>
</gene>
<dbReference type="Proteomes" id="UP001372338">
    <property type="component" value="Unassembled WGS sequence"/>
</dbReference>
<comment type="caution">
    <text evidence="1">The sequence shown here is derived from an EMBL/GenBank/DDBJ whole genome shotgun (WGS) entry which is preliminary data.</text>
</comment>
<evidence type="ECO:0000313" key="1">
    <source>
        <dbReference type="EMBL" id="KAK7274179.1"/>
    </source>
</evidence>
<evidence type="ECO:0000313" key="2">
    <source>
        <dbReference type="Proteomes" id="UP001372338"/>
    </source>
</evidence>
<name>A0AAN9IDF7_CROPI</name>
<accession>A0AAN9IDF7</accession>
<dbReference type="EMBL" id="JAYWIO010000003">
    <property type="protein sequence ID" value="KAK7274179.1"/>
    <property type="molecule type" value="Genomic_DNA"/>
</dbReference>
<proteinExistence type="predicted"/>
<dbReference type="AlphaFoldDB" id="A0AAN9IDF7"/>
<sequence>MLGTWRPRCLDVGARGGSLTAEVCGDSSLLEDEELDDAGTSNEVVESRFVSVESPEFATESVAEDDLSS</sequence>
<reference evidence="1 2" key="1">
    <citation type="submission" date="2024-01" db="EMBL/GenBank/DDBJ databases">
        <title>The genomes of 5 underutilized Papilionoideae crops provide insights into root nodulation and disease resistanc.</title>
        <authorList>
            <person name="Yuan L."/>
        </authorList>
    </citation>
    <scope>NUCLEOTIDE SEQUENCE [LARGE SCALE GENOMIC DNA]</scope>
    <source>
        <strain evidence="1">ZHUSHIDOU_FW_LH</strain>
        <tissue evidence="1">Leaf</tissue>
    </source>
</reference>
<protein>
    <submittedName>
        <fullName evidence="1">Uncharacterized protein</fullName>
    </submittedName>
</protein>
<organism evidence="1 2">
    <name type="scientific">Crotalaria pallida</name>
    <name type="common">Smooth rattlebox</name>
    <name type="synonym">Crotalaria striata</name>
    <dbReference type="NCBI Taxonomy" id="3830"/>
    <lineage>
        <taxon>Eukaryota</taxon>
        <taxon>Viridiplantae</taxon>
        <taxon>Streptophyta</taxon>
        <taxon>Embryophyta</taxon>
        <taxon>Tracheophyta</taxon>
        <taxon>Spermatophyta</taxon>
        <taxon>Magnoliopsida</taxon>
        <taxon>eudicotyledons</taxon>
        <taxon>Gunneridae</taxon>
        <taxon>Pentapetalae</taxon>
        <taxon>rosids</taxon>
        <taxon>fabids</taxon>
        <taxon>Fabales</taxon>
        <taxon>Fabaceae</taxon>
        <taxon>Papilionoideae</taxon>
        <taxon>50 kb inversion clade</taxon>
        <taxon>genistoids sensu lato</taxon>
        <taxon>core genistoids</taxon>
        <taxon>Crotalarieae</taxon>
        <taxon>Crotalaria</taxon>
    </lineage>
</organism>
<keyword evidence="2" id="KW-1185">Reference proteome</keyword>